<keyword evidence="1 4" id="KW-0312">Gluconeogenesis</keyword>
<dbReference type="EMBL" id="BAAANE010000007">
    <property type="protein sequence ID" value="GAA1647041.1"/>
    <property type="molecule type" value="Genomic_DNA"/>
</dbReference>
<dbReference type="SUPFAM" id="SSF53697">
    <property type="entry name" value="SIS domain"/>
    <property type="match status" value="1"/>
</dbReference>
<dbReference type="Pfam" id="PF00342">
    <property type="entry name" value="PGI"/>
    <property type="match status" value="1"/>
</dbReference>
<sequence length="537" mass="56271">MSTPTVRTENGDWTETIDRLVSEKIASRIAAKDASIWGPEAESEASVRLNWVDLHETSRPLLAELEALQADLRSEGLDRIVLAGMGGSSLAPEVITRTAGVELVVLDSTNPSVIARALAGDLQRTVLVVSSKSGGTVETDSQRRVFIKAFTDAGIDAPSRIVVVTDPGSPFQKLSEDEGYRKTFLADPHVGGRYSALTAFGLVPSALAGADVAELLDQAAEAAPALQADSADNPALLLGAVLAASPGRDKAIVASDGSDIVGFPDWAEQLIAESTGKNGTGVLPVAVKGMHAPELHNNLPDIVHALLADKATSDVPTALTSGSLGGQFLLWETATAVAGYLLGINPFDQPDVESAKQAARGLLDAQPEPEPAAFTDGVVEVRATEGLLDGIDSVQGAIDSLLSKLAADGYLAVMAYLDSERDENLMAIRPALATRTGRPVTFGWGPRFLHSTGQYHKGGHPQGVFLQITGSESIDVEIPDRPFTFGTLISAQATGDAKVLADRGRPVLRLHLTDPAAGVQQLISLLDAHDKSEESGT</sequence>
<evidence type="ECO:0000313" key="5">
    <source>
        <dbReference type="EMBL" id="GAA1647041.1"/>
    </source>
</evidence>
<keyword evidence="2 4" id="KW-0324">Glycolysis</keyword>
<reference evidence="6" key="1">
    <citation type="journal article" date="2019" name="Int. J. Syst. Evol. Microbiol.">
        <title>The Global Catalogue of Microorganisms (GCM) 10K type strain sequencing project: providing services to taxonomists for standard genome sequencing and annotation.</title>
        <authorList>
            <consortium name="The Broad Institute Genomics Platform"/>
            <consortium name="The Broad Institute Genome Sequencing Center for Infectious Disease"/>
            <person name="Wu L."/>
            <person name="Ma J."/>
        </authorList>
    </citation>
    <scope>NUCLEOTIDE SEQUENCE [LARGE SCALE GENOMIC DNA]</scope>
    <source>
        <strain evidence="6">JCM 14306</strain>
    </source>
</reference>
<comment type="pathway">
    <text evidence="4">Carbohydrate degradation; glycolysis; D-glyceraldehyde 3-phosphate and glycerone phosphate from D-glucose: step 2/4.</text>
</comment>
<keyword evidence="6" id="KW-1185">Reference proteome</keyword>
<evidence type="ECO:0000256" key="2">
    <source>
        <dbReference type="ARBA" id="ARBA00023152"/>
    </source>
</evidence>
<dbReference type="PANTHER" id="PTHR11469">
    <property type="entry name" value="GLUCOSE-6-PHOSPHATE ISOMERASE"/>
    <property type="match status" value="1"/>
</dbReference>
<name>A0ABP4REL8_9ACTN</name>
<dbReference type="RefSeq" id="WP_344113601.1">
    <property type="nucleotide sequence ID" value="NZ_BAAANE010000007.1"/>
</dbReference>
<organism evidence="5 6">
    <name type="scientific">Kribbella alba</name>
    <dbReference type="NCBI Taxonomy" id="190197"/>
    <lineage>
        <taxon>Bacteria</taxon>
        <taxon>Bacillati</taxon>
        <taxon>Actinomycetota</taxon>
        <taxon>Actinomycetes</taxon>
        <taxon>Propionibacteriales</taxon>
        <taxon>Kribbellaceae</taxon>
        <taxon>Kribbella</taxon>
    </lineage>
</organism>
<proteinExistence type="inferred from homology"/>
<comment type="similarity">
    <text evidence="4">Belongs to the GPI family.</text>
</comment>
<dbReference type="PRINTS" id="PR00662">
    <property type="entry name" value="G6PISOMERASE"/>
</dbReference>
<evidence type="ECO:0000256" key="3">
    <source>
        <dbReference type="ARBA" id="ARBA00023235"/>
    </source>
</evidence>
<dbReference type="Proteomes" id="UP001501319">
    <property type="component" value="Unassembled WGS sequence"/>
</dbReference>
<dbReference type="EC" id="5.3.1.9" evidence="4"/>
<keyword evidence="3 4" id="KW-0413">Isomerase</keyword>
<dbReference type="Gene3D" id="3.40.50.10490">
    <property type="entry name" value="Glucose-6-phosphate isomerase like protein, domain 1"/>
    <property type="match status" value="3"/>
</dbReference>
<dbReference type="PROSITE" id="PS51463">
    <property type="entry name" value="P_GLUCOSE_ISOMERASE_3"/>
    <property type="match status" value="1"/>
</dbReference>
<dbReference type="GO" id="GO:0016853">
    <property type="term" value="F:isomerase activity"/>
    <property type="evidence" value="ECO:0007669"/>
    <property type="project" value="UniProtKB-KW"/>
</dbReference>
<evidence type="ECO:0000256" key="4">
    <source>
        <dbReference type="RuleBase" id="RU000612"/>
    </source>
</evidence>
<comment type="catalytic activity">
    <reaction evidence="4">
        <text>alpha-D-glucose 6-phosphate = beta-D-fructose 6-phosphate</text>
        <dbReference type="Rhea" id="RHEA:11816"/>
        <dbReference type="ChEBI" id="CHEBI:57634"/>
        <dbReference type="ChEBI" id="CHEBI:58225"/>
        <dbReference type="EC" id="5.3.1.9"/>
    </reaction>
</comment>
<comment type="caution">
    <text evidence="5">The sequence shown here is derived from an EMBL/GenBank/DDBJ whole genome shotgun (WGS) entry which is preliminary data.</text>
</comment>
<accession>A0ABP4REL8</accession>
<gene>
    <name evidence="5" type="ORF">GCM10009744_42800</name>
</gene>
<evidence type="ECO:0000313" key="6">
    <source>
        <dbReference type="Proteomes" id="UP001501319"/>
    </source>
</evidence>
<dbReference type="InterPro" id="IPR001672">
    <property type="entry name" value="G6P_Isomerase"/>
</dbReference>
<evidence type="ECO:0000256" key="1">
    <source>
        <dbReference type="ARBA" id="ARBA00022432"/>
    </source>
</evidence>
<protein>
    <recommendedName>
        <fullName evidence="4">Glucose-6-phosphate isomerase</fullName>
        <ecNumber evidence="4">5.3.1.9</ecNumber>
    </recommendedName>
</protein>
<dbReference type="InterPro" id="IPR046348">
    <property type="entry name" value="SIS_dom_sf"/>
</dbReference>
<dbReference type="PANTHER" id="PTHR11469:SF1">
    <property type="entry name" value="GLUCOSE-6-PHOSPHATE ISOMERASE"/>
    <property type="match status" value="1"/>
</dbReference>